<accession>A0A0B0N8M1</accession>
<dbReference type="Proteomes" id="UP000032142">
    <property type="component" value="Unassembled WGS sequence"/>
</dbReference>
<organism evidence="1 2">
    <name type="scientific">Gossypium arboreum</name>
    <name type="common">Tree cotton</name>
    <name type="synonym">Gossypium nanking</name>
    <dbReference type="NCBI Taxonomy" id="29729"/>
    <lineage>
        <taxon>Eukaryota</taxon>
        <taxon>Viridiplantae</taxon>
        <taxon>Streptophyta</taxon>
        <taxon>Embryophyta</taxon>
        <taxon>Tracheophyta</taxon>
        <taxon>Spermatophyta</taxon>
        <taxon>Magnoliopsida</taxon>
        <taxon>eudicotyledons</taxon>
        <taxon>Gunneridae</taxon>
        <taxon>Pentapetalae</taxon>
        <taxon>rosids</taxon>
        <taxon>malvids</taxon>
        <taxon>Malvales</taxon>
        <taxon>Malvaceae</taxon>
        <taxon>Malvoideae</taxon>
        <taxon>Gossypium</taxon>
    </lineage>
</organism>
<name>A0A0B0N8M1_GOSAR</name>
<proteinExistence type="predicted"/>
<keyword evidence="2" id="KW-1185">Reference proteome</keyword>
<protein>
    <submittedName>
        <fullName evidence="1">Uncharacterized protein</fullName>
    </submittedName>
</protein>
<gene>
    <name evidence="1" type="ORF">F383_34230</name>
</gene>
<reference evidence="2" key="1">
    <citation type="submission" date="2014-09" db="EMBL/GenBank/DDBJ databases">
        <authorList>
            <person name="Mudge J."/>
            <person name="Ramaraj T."/>
            <person name="Lindquist I.E."/>
            <person name="Bharti A.K."/>
            <person name="Sundararajan A."/>
            <person name="Cameron C.T."/>
            <person name="Woodward J.E."/>
            <person name="May G.D."/>
            <person name="Brubaker C."/>
            <person name="Broadhvest J."/>
            <person name="Wilkins T.A."/>
        </authorList>
    </citation>
    <scope>NUCLEOTIDE SEQUENCE</scope>
    <source>
        <strain evidence="2">cv. AKA8401</strain>
    </source>
</reference>
<dbReference type="AlphaFoldDB" id="A0A0B0N8M1"/>
<evidence type="ECO:0000313" key="2">
    <source>
        <dbReference type="Proteomes" id="UP000032142"/>
    </source>
</evidence>
<dbReference type="EMBL" id="JRRC01474832">
    <property type="protein sequence ID" value="KHG07446.1"/>
    <property type="molecule type" value="Genomic_DNA"/>
</dbReference>
<comment type="caution">
    <text evidence="1">The sequence shown here is derived from an EMBL/GenBank/DDBJ whole genome shotgun (WGS) entry which is preliminary data.</text>
</comment>
<evidence type="ECO:0000313" key="1">
    <source>
        <dbReference type="EMBL" id="KHG07446.1"/>
    </source>
</evidence>
<sequence>MWHKSVYLTGLTRPSTRACMAIFRVHGLATPACVLAV</sequence>